<sequence length="510" mass="57948">MDNKLKNIGNNDNKNNNYGLEKSLQRNIELFRNNLLNNDDNVVYRRFKNRNSSLKFCLIFIDGMVNKRIINENIISQLMKNDFKCNSNSIINYIKEEVVIVDDVKDTKDIDLILRSILYGDSVLLIENVSKAIILNTKGWETRSIDEPQSETIVRGPREGFIESLNTNVSLIRRKINSPNLKFQNLKDIGVRTNTKVCIAYMEGIANEKILNEVKHRLRNLDIEGFFSSGTIQDLISDYPYSPFRTIGYSERPDVIASKLLQGRIAILCDGSPVVLTLPFLFIEYFQVNEDYYENFIYASMNRILRVIAFILTISTPAVYVALTTYHKELIPTKLALSIYLAKEGVPFNSAIESVIMIITFEIIREAGIRLPKHIGATVSIVGALVLGDAAVNARFVSAPVVIVIAIAGICELILYDMRSGVIVSRFIFLVLASILGLYGVIFAMMGLVIHLMSIKTFGIPYMLKLIDLNKYDVLDTAIRAPWGFLKYRTRFIAKNRIRIKNCGKRRNNK</sequence>
<feature type="transmembrane region" description="Helical" evidence="3">
    <location>
        <begin position="427"/>
        <end position="453"/>
    </location>
</feature>
<reference evidence="4 5" key="1">
    <citation type="submission" date="2019-04" db="EMBL/GenBank/DDBJ databases">
        <title>Genome sequencing of Clostridium botulinum Groups I-IV and Clostridium butyricum.</title>
        <authorList>
            <person name="Brunt J."/>
            <person name="Van Vliet A.H.M."/>
            <person name="Stringer S.C."/>
            <person name="Carter A.T."/>
            <person name="Peck M.W."/>
        </authorList>
    </citation>
    <scope>NUCLEOTIDE SEQUENCE [LARGE SCALE GENOMIC DNA]</scope>
    <source>
        <strain evidence="4 5">IFR 18/094</strain>
    </source>
</reference>
<evidence type="ECO:0000256" key="1">
    <source>
        <dbReference type="ARBA" id="ARBA00005278"/>
    </source>
</evidence>
<keyword evidence="3" id="KW-0812">Transmembrane</keyword>
<dbReference type="PIRSF" id="PIRSF005690">
    <property type="entry name" value="GerBA"/>
    <property type="match status" value="1"/>
</dbReference>
<dbReference type="GO" id="GO:0009847">
    <property type="term" value="P:spore germination"/>
    <property type="evidence" value="ECO:0007669"/>
    <property type="project" value="InterPro"/>
</dbReference>
<comment type="caution">
    <text evidence="4">The sequence shown here is derived from an EMBL/GenBank/DDBJ whole genome shotgun (WGS) entry which is preliminary data.</text>
</comment>
<dbReference type="PANTHER" id="PTHR22550">
    <property type="entry name" value="SPORE GERMINATION PROTEIN"/>
    <property type="match status" value="1"/>
</dbReference>
<evidence type="ECO:0000256" key="3">
    <source>
        <dbReference type="SAM" id="Phobius"/>
    </source>
</evidence>
<keyword evidence="2 3" id="KW-0472">Membrane</keyword>
<comment type="similarity">
    <text evidence="1">Belongs to the GerABKA family.</text>
</comment>
<dbReference type="EMBL" id="SXDP01000001">
    <property type="protein sequence ID" value="NEZ45791.1"/>
    <property type="molecule type" value="Genomic_DNA"/>
</dbReference>
<feature type="transmembrane region" description="Helical" evidence="3">
    <location>
        <begin position="394"/>
        <end position="415"/>
    </location>
</feature>
<evidence type="ECO:0000256" key="2">
    <source>
        <dbReference type="ARBA" id="ARBA00023136"/>
    </source>
</evidence>
<dbReference type="Proteomes" id="UP000473885">
    <property type="component" value="Unassembled WGS sequence"/>
</dbReference>
<protein>
    <submittedName>
        <fullName evidence="4">Spore germination protein</fullName>
    </submittedName>
</protein>
<organism evidence="4 5">
    <name type="scientific">Clostridium niameyense</name>
    <dbReference type="NCBI Taxonomy" id="1622073"/>
    <lineage>
        <taxon>Bacteria</taxon>
        <taxon>Bacillati</taxon>
        <taxon>Bacillota</taxon>
        <taxon>Clostridia</taxon>
        <taxon>Eubacteriales</taxon>
        <taxon>Clostridiaceae</taxon>
        <taxon>Clostridium</taxon>
    </lineage>
</organism>
<dbReference type="InterPro" id="IPR004995">
    <property type="entry name" value="Spore_Ger"/>
</dbReference>
<dbReference type="GO" id="GO:0016020">
    <property type="term" value="C:membrane"/>
    <property type="evidence" value="ECO:0007669"/>
    <property type="project" value="InterPro"/>
</dbReference>
<keyword evidence="3" id="KW-1133">Transmembrane helix</keyword>
<gene>
    <name evidence="4" type="ORF">FDF74_01040</name>
</gene>
<evidence type="ECO:0000313" key="5">
    <source>
        <dbReference type="Proteomes" id="UP000473885"/>
    </source>
</evidence>
<dbReference type="RefSeq" id="WP_163248191.1">
    <property type="nucleotide sequence ID" value="NZ_SXDP01000001.1"/>
</dbReference>
<dbReference type="PANTHER" id="PTHR22550:SF5">
    <property type="entry name" value="LEUCINE ZIPPER PROTEIN 4"/>
    <property type="match status" value="1"/>
</dbReference>
<dbReference type="InterPro" id="IPR050768">
    <property type="entry name" value="UPF0353/GerABKA_families"/>
</dbReference>
<dbReference type="Pfam" id="PF03323">
    <property type="entry name" value="GerA"/>
    <property type="match status" value="1"/>
</dbReference>
<keyword evidence="5" id="KW-1185">Reference proteome</keyword>
<proteinExistence type="inferred from homology"/>
<name>A0A6M0R6H8_9CLOT</name>
<feature type="transmembrane region" description="Helical" evidence="3">
    <location>
        <begin position="304"/>
        <end position="326"/>
    </location>
</feature>
<evidence type="ECO:0000313" key="4">
    <source>
        <dbReference type="EMBL" id="NEZ45791.1"/>
    </source>
</evidence>
<accession>A0A6M0R6H8</accession>
<dbReference type="AlphaFoldDB" id="A0A6M0R6H8"/>